<feature type="signal peptide" evidence="1">
    <location>
        <begin position="1"/>
        <end position="28"/>
    </location>
</feature>
<dbReference type="EMBL" id="WHUW01000462">
    <property type="protein sequence ID" value="KAF8414649.1"/>
    <property type="molecule type" value="Genomic_DNA"/>
</dbReference>
<feature type="non-terminal residue" evidence="2">
    <location>
        <position position="1"/>
    </location>
</feature>
<comment type="caution">
    <text evidence="2">The sequence shown here is derived from an EMBL/GenBank/DDBJ whole genome shotgun (WGS) entry which is preliminary data.</text>
</comment>
<dbReference type="Proteomes" id="UP001194468">
    <property type="component" value="Unassembled WGS sequence"/>
</dbReference>
<sequence length="75" mass="8347">GSMWLFLTPALNTTALPCLLLRFPQTHPADPGYIAQETALARMEQASQGRVLCHGYLDCAGNRRLRVRETLFLSS</sequence>
<keyword evidence="1" id="KW-0732">Signal</keyword>
<protein>
    <submittedName>
        <fullName evidence="2">Uncharacterized protein</fullName>
    </submittedName>
</protein>
<accession>A0AAD4G546</accession>
<reference evidence="2" key="1">
    <citation type="submission" date="2019-10" db="EMBL/GenBank/DDBJ databases">
        <authorList>
            <consortium name="DOE Joint Genome Institute"/>
            <person name="Kuo A."/>
            <person name="Miyauchi S."/>
            <person name="Kiss E."/>
            <person name="Drula E."/>
            <person name="Kohler A."/>
            <person name="Sanchez-Garcia M."/>
            <person name="Andreopoulos B."/>
            <person name="Barry K.W."/>
            <person name="Bonito G."/>
            <person name="Buee M."/>
            <person name="Carver A."/>
            <person name="Chen C."/>
            <person name="Cichocki N."/>
            <person name="Clum A."/>
            <person name="Culley D."/>
            <person name="Crous P.W."/>
            <person name="Fauchery L."/>
            <person name="Girlanda M."/>
            <person name="Hayes R."/>
            <person name="Keri Z."/>
            <person name="LaButti K."/>
            <person name="Lipzen A."/>
            <person name="Lombard V."/>
            <person name="Magnuson J."/>
            <person name="Maillard F."/>
            <person name="Morin E."/>
            <person name="Murat C."/>
            <person name="Nolan M."/>
            <person name="Ohm R."/>
            <person name="Pangilinan J."/>
            <person name="Pereira M."/>
            <person name="Perotto S."/>
            <person name="Peter M."/>
            <person name="Riley R."/>
            <person name="Sitrit Y."/>
            <person name="Stielow B."/>
            <person name="Szollosi G."/>
            <person name="Zifcakova L."/>
            <person name="Stursova M."/>
            <person name="Spatafora J.W."/>
            <person name="Tedersoo L."/>
            <person name="Vaario L.-M."/>
            <person name="Yamada A."/>
            <person name="Yan M."/>
            <person name="Wang P."/>
            <person name="Xu J."/>
            <person name="Bruns T."/>
            <person name="Baldrian P."/>
            <person name="Vilgalys R."/>
            <person name="Henrissat B."/>
            <person name="Grigoriev I.V."/>
            <person name="Hibbett D."/>
            <person name="Nagy L.G."/>
            <person name="Martin F.M."/>
        </authorList>
    </citation>
    <scope>NUCLEOTIDE SEQUENCE</scope>
    <source>
        <strain evidence="2">BED1</strain>
    </source>
</reference>
<name>A0AAD4G546_BOLED</name>
<proteinExistence type="predicted"/>
<dbReference type="AlphaFoldDB" id="A0AAD4G546"/>
<reference evidence="2" key="2">
    <citation type="journal article" date="2020" name="Nat. Commun.">
        <title>Large-scale genome sequencing of mycorrhizal fungi provides insights into the early evolution of symbiotic traits.</title>
        <authorList>
            <person name="Miyauchi S."/>
            <person name="Kiss E."/>
            <person name="Kuo A."/>
            <person name="Drula E."/>
            <person name="Kohler A."/>
            <person name="Sanchez-Garcia M."/>
            <person name="Morin E."/>
            <person name="Andreopoulos B."/>
            <person name="Barry K.W."/>
            <person name="Bonito G."/>
            <person name="Buee M."/>
            <person name="Carver A."/>
            <person name="Chen C."/>
            <person name="Cichocki N."/>
            <person name="Clum A."/>
            <person name="Culley D."/>
            <person name="Crous P.W."/>
            <person name="Fauchery L."/>
            <person name="Girlanda M."/>
            <person name="Hayes R.D."/>
            <person name="Keri Z."/>
            <person name="LaButti K."/>
            <person name="Lipzen A."/>
            <person name="Lombard V."/>
            <person name="Magnuson J."/>
            <person name="Maillard F."/>
            <person name="Murat C."/>
            <person name="Nolan M."/>
            <person name="Ohm R.A."/>
            <person name="Pangilinan J."/>
            <person name="Pereira M.F."/>
            <person name="Perotto S."/>
            <person name="Peter M."/>
            <person name="Pfister S."/>
            <person name="Riley R."/>
            <person name="Sitrit Y."/>
            <person name="Stielow J.B."/>
            <person name="Szollosi G."/>
            <person name="Zifcakova L."/>
            <person name="Stursova M."/>
            <person name="Spatafora J.W."/>
            <person name="Tedersoo L."/>
            <person name="Vaario L.M."/>
            <person name="Yamada A."/>
            <person name="Yan M."/>
            <person name="Wang P."/>
            <person name="Xu J."/>
            <person name="Bruns T."/>
            <person name="Baldrian P."/>
            <person name="Vilgalys R."/>
            <person name="Dunand C."/>
            <person name="Henrissat B."/>
            <person name="Grigoriev I.V."/>
            <person name="Hibbett D."/>
            <person name="Nagy L.G."/>
            <person name="Martin F.M."/>
        </authorList>
    </citation>
    <scope>NUCLEOTIDE SEQUENCE</scope>
    <source>
        <strain evidence="2">BED1</strain>
    </source>
</reference>
<evidence type="ECO:0000313" key="2">
    <source>
        <dbReference type="EMBL" id="KAF8414649.1"/>
    </source>
</evidence>
<feature type="chain" id="PRO_5041982112" evidence="1">
    <location>
        <begin position="29"/>
        <end position="75"/>
    </location>
</feature>
<organism evidence="2 3">
    <name type="scientific">Boletus edulis BED1</name>
    <dbReference type="NCBI Taxonomy" id="1328754"/>
    <lineage>
        <taxon>Eukaryota</taxon>
        <taxon>Fungi</taxon>
        <taxon>Dikarya</taxon>
        <taxon>Basidiomycota</taxon>
        <taxon>Agaricomycotina</taxon>
        <taxon>Agaricomycetes</taxon>
        <taxon>Agaricomycetidae</taxon>
        <taxon>Boletales</taxon>
        <taxon>Boletineae</taxon>
        <taxon>Boletaceae</taxon>
        <taxon>Boletoideae</taxon>
        <taxon>Boletus</taxon>
    </lineage>
</organism>
<evidence type="ECO:0000313" key="3">
    <source>
        <dbReference type="Proteomes" id="UP001194468"/>
    </source>
</evidence>
<evidence type="ECO:0000256" key="1">
    <source>
        <dbReference type="SAM" id="SignalP"/>
    </source>
</evidence>
<gene>
    <name evidence="2" type="ORF">L210DRAFT_3591256</name>
</gene>
<keyword evidence="3" id="KW-1185">Reference proteome</keyword>